<dbReference type="EMBL" id="MZGX01000002">
    <property type="protein sequence ID" value="OPX45949.1"/>
    <property type="molecule type" value="Genomic_DNA"/>
</dbReference>
<name>A0A1V4SPZ6_RUMHU</name>
<dbReference type="Proteomes" id="UP000191554">
    <property type="component" value="Unassembled WGS sequence"/>
</dbReference>
<comment type="caution">
    <text evidence="1">The sequence shown here is derived from an EMBL/GenBank/DDBJ whole genome shotgun (WGS) entry which is preliminary data.</text>
</comment>
<sequence>MEDIIFEEIFLEDISNSEANGFSLGFGCGDSGLGFGC</sequence>
<evidence type="ECO:0000313" key="2">
    <source>
        <dbReference type="Proteomes" id="UP000191554"/>
    </source>
</evidence>
<dbReference type="STRING" id="48256.CLHUN_04240"/>
<organism evidence="1 2">
    <name type="scientific">Ruminiclostridium hungatei</name>
    <name type="common">Clostridium hungatei</name>
    <dbReference type="NCBI Taxonomy" id="48256"/>
    <lineage>
        <taxon>Bacteria</taxon>
        <taxon>Bacillati</taxon>
        <taxon>Bacillota</taxon>
        <taxon>Clostridia</taxon>
        <taxon>Eubacteriales</taxon>
        <taxon>Oscillospiraceae</taxon>
        <taxon>Ruminiclostridium</taxon>
    </lineage>
</organism>
<keyword evidence="2" id="KW-1185">Reference proteome</keyword>
<dbReference type="AlphaFoldDB" id="A0A1V4SPZ6"/>
<accession>A0A1V4SPZ6</accession>
<proteinExistence type="predicted"/>
<gene>
    <name evidence="1" type="ORF">CLHUN_04240</name>
</gene>
<protein>
    <submittedName>
        <fullName evidence="1">Uncharacterized protein</fullName>
    </submittedName>
</protein>
<reference evidence="1 2" key="1">
    <citation type="submission" date="2017-03" db="EMBL/GenBank/DDBJ databases">
        <title>Genome sequence of Clostridium hungatei DSM 14427.</title>
        <authorList>
            <person name="Poehlein A."/>
            <person name="Daniel R."/>
        </authorList>
    </citation>
    <scope>NUCLEOTIDE SEQUENCE [LARGE SCALE GENOMIC DNA]</scope>
    <source>
        <strain evidence="1 2">DSM 14427</strain>
    </source>
</reference>
<evidence type="ECO:0000313" key="1">
    <source>
        <dbReference type="EMBL" id="OPX45949.1"/>
    </source>
</evidence>